<sequence length="115" mass="13121">MRQNMTIFDEMKGYLSERNIPVENITGCAADSATYMIGRHKGFIVHLRKVMPSVFAAHCVVHKEHVLPENMEGRLQHSLSHVAQRLTHAVEQYQQRYGTEINYLSINYSTTSVSA</sequence>
<organism evidence="1 2">
    <name type="scientific">Trichuris suis</name>
    <name type="common">pig whipworm</name>
    <dbReference type="NCBI Taxonomy" id="68888"/>
    <lineage>
        <taxon>Eukaryota</taxon>
        <taxon>Metazoa</taxon>
        <taxon>Ecdysozoa</taxon>
        <taxon>Nematoda</taxon>
        <taxon>Enoplea</taxon>
        <taxon>Dorylaimia</taxon>
        <taxon>Trichinellida</taxon>
        <taxon>Trichuridae</taxon>
        <taxon>Trichuris</taxon>
    </lineage>
</organism>
<evidence type="ECO:0000313" key="1">
    <source>
        <dbReference type="EMBL" id="KFD46139.1"/>
    </source>
</evidence>
<evidence type="ECO:0008006" key="3">
    <source>
        <dbReference type="Google" id="ProtNLM"/>
    </source>
</evidence>
<proteinExistence type="predicted"/>
<reference evidence="1 2" key="1">
    <citation type="journal article" date="2014" name="Nat. Genet.">
        <title>Genome and transcriptome of the porcine whipworm Trichuris suis.</title>
        <authorList>
            <person name="Jex A.R."/>
            <person name="Nejsum P."/>
            <person name="Schwarz E.M."/>
            <person name="Hu L."/>
            <person name="Young N.D."/>
            <person name="Hall R.S."/>
            <person name="Korhonen P.K."/>
            <person name="Liao S."/>
            <person name="Thamsborg S."/>
            <person name="Xia J."/>
            <person name="Xu P."/>
            <person name="Wang S."/>
            <person name="Scheerlinck J.P."/>
            <person name="Hofmann A."/>
            <person name="Sternberg P.W."/>
            <person name="Wang J."/>
            <person name="Gasser R.B."/>
        </authorList>
    </citation>
    <scope>NUCLEOTIDE SEQUENCE [LARGE SCALE GENOMIC DNA]</scope>
    <source>
        <strain evidence="1">DCEP-RM93M</strain>
    </source>
</reference>
<name>A0A085LME3_9BILA</name>
<dbReference type="AlphaFoldDB" id="A0A085LME3"/>
<evidence type="ECO:0000313" key="2">
    <source>
        <dbReference type="Proteomes" id="UP000030764"/>
    </source>
</evidence>
<accession>A0A085LME3</accession>
<feature type="non-terminal residue" evidence="1">
    <location>
        <position position="115"/>
    </location>
</feature>
<gene>
    <name evidence="1" type="ORF">M513_12981</name>
</gene>
<keyword evidence="2" id="KW-1185">Reference proteome</keyword>
<dbReference type="EMBL" id="KL363391">
    <property type="protein sequence ID" value="KFD46139.1"/>
    <property type="molecule type" value="Genomic_DNA"/>
</dbReference>
<protein>
    <recommendedName>
        <fullName evidence="3">DUF4371 domain-containing protein</fullName>
    </recommendedName>
</protein>
<dbReference type="PANTHER" id="PTHR45913">
    <property type="entry name" value="EPM2A-INTERACTING PROTEIN 1"/>
    <property type="match status" value="1"/>
</dbReference>
<dbReference type="Proteomes" id="UP000030764">
    <property type="component" value="Unassembled WGS sequence"/>
</dbReference>
<dbReference type="PANTHER" id="PTHR45913:SF22">
    <property type="entry name" value="SCAN BOX DOMAIN-CONTAINING PROTEIN"/>
    <property type="match status" value="1"/>
</dbReference>